<protein>
    <recommendedName>
        <fullName evidence="10 13">4-hydroxy-tetrahydrodipicolinate reductase</fullName>
        <shortName evidence="13">HTPA reductase</shortName>
        <ecNumber evidence="10 13">1.17.1.8</ecNumber>
    </recommendedName>
</protein>
<keyword evidence="17" id="KW-1185">Reference proteome</keyword>
<reference evidence="16 17" key="1">
    <citation type="submission" date="2015-01" db="EMBL/GenBank/DDBJ databases">
        <title>Genome Sequence of Magnetospirillum magnetotacticum Strain MS-1.</title>
        <authorList>
            <person name="Marinov G.K."/>
            <person name="Smalley M.D."/>
            <person name="DeSalvo G."/>
        </authorList>
    </citation>
    <scope>NUCLEOTIDE SEQUENCE [LARGE SCALE GENOMIC DNA]</scope>
    <source>
        <strain evidence="16 17">MS-1</strain>
    </source>
</reference>
<dbReference type="GO" id="GO:0016726">
    <property type="term" value="F:oxidoreductase activity, acting on CH or CH2 groups, NAD or NADP as acceptor"/>
    <property type="evidence" value="ECO:0007669"/>
    <property type="project" value="UniProtKB-UniRule"/>
</dbReference>
<evidence type="ECO:0000256" key="4">
    <source>
        <dbReference type="ARBA" id="ARBA00022857"/>
    </source>
</evidence>
<keyword evidence="2 13" id="KW-0963">Cytoplasm</keyword>
<dbReference type="PROSITE" id="PS01298">
    <property type="entry name" value="DAPB"/>
    <property type="match status" value="1"/>
</dbReference>
<evidence type="ECO:0000256" key="7">
    <source>
        <dbReference type="ARBA" id="ARBA00023027"/>
    </source>
</evidence>
<dbReference type="GO" id="GO:0050661">
    <property type="term" value="F:NADP binding"/>
    <property type="evidence" value="ECO:0007669"/>
    <property type="project" value="UniProtKB-UniRule"/>
</dbReference>
<dbReference type="GO" id="GO:0008839">
    <property type="term" value="F:4-hydroxy-tetrahydrodipicolinate reductase"/>
    <property type="evidence" value="ECO:0007669"/>
    <property type="project" value="UniProtKB-UniRule"/>
</dbReference>
<dbReference type="HAMAP" id="MF_00102">
    <property type="entry name" value="DapB"/>
    <property type="match status" value="1"/>
</dbReference>
<gene>
    <name evidence="13" type="primary">dapB</name>
    <name evidence="16" type="ORF">CCC_00981</name>
</gene>
<feature type="binding site" evidence="13">
    <location>
        <begin position="127"/>
        <end position="130"/>
    </location>
    <ligand>
        <name>NAD(+)</name>
        <dbReference type="ChEBI" id="CHEBI:57540"/>
    </ligand>
</feature>
<dbReference type="PANTHER" id="PTHR20836:SF0">
    <property type="entry name" value="4-HYDROXY-TETRAHYDRODIPICOLINATE REDUCTASE 1, CHLOROPLASTIC-RELATED"/>
    <property type="match status" value="1"/>
</dbReference>
<evidence type="ECO:0000256" key="6">
    <source>
        <dbReference type="ARBA" id="ARBA00023002"/>
    </source>
</evidence>
<feature type="binding site" evidence="13">
    <location>
        <begin position="170"/>
        <end position="171"/>
    </location>
    <ligand>
        <name>(S)-2,3,4,5-tetrahydrodipicolinate</name>
        <dbReference type="ChEBI" id="CHEBI:16845"/>
    </ligand>
</feature>
<dbReference type="UniPathway" id="UPA00034">
    <property type="reaction ID" value="UER00018"/>
</dbReference>
<comment type="subcellular location">
    <subcellularLocation>
        <location evidence="13">Cytoplasm</location>
    </subcellularLocation>
</comment>
<dbReference type="PANTHER" id="PTHR20836">
    <property type="entry name" value="DIHYDRODIPICOLINATE REDUCTASE"/>
    <property type="match status" value="1"/>
</dbReference>
<keyword evidence="6 13" id="KW-0560">Oxidoreductase</keyword>
<feature type="active site" description="Proton donor/acceptor" evidence="13">
    <location>
        <position position="160"/>
    </location>
</feature>
<evidence type="ECO:0000256" key="12">
    <source>
        <dbReference type="ARBA" id="ARBA00049396"/>
    </source>
</evidence>
<evidence type="ECO:0000256" key="2">
    <source>
        <dbReference type="ARBA" id="ARBA00022490"/>
    </source>
</evidence>
<organism evidence="16 17">
    <name type="scientific">Paramagnetospirillum magnetotacticum MS-1</name>
    <dbReference type="NCBI Taxonomy" id="272627"/>
    <lineage>
        <taxon>Bacteria</taxon>
        <taxon>Pseudomonadati</taxon>
        <taxon>Pseudomonadota</taxon>
        <taxon>Alphaproteobacteria</taxon>
        <taxon>Rhodospirillales</taxon>
        <taxon>Magnetospirillaceae</taxon>
        <taxon>Paramagnetospirillum</taxon>
    </lineage>
</organism>
<dbReference type="NCBIfam" id="TIGR00036">
    <property type="entry name" value="dapB"/>
    <property type="match status" value="1"/>
</dbReference>
<dbReference type="GO" id="GO:0051287">
    <property type="term" value="F:NAD binding"/>
    <property type="evidence" value="ECO:0007669"/>
    <property type="project" value="UniProtKB-UniRule"/>
</dbReference>
<evidence type="ECO:0000256" key="8">
    <source>
        <dbReference type="ARBA" id="ARBA00023154"/>
    </source>
</evidence>
<dbReference type="PIRSF" id="PIRSF000161">
    <property type="entry name" value="DHPR"/>
    <property type="match status" value="1"/>
</dbReference>
<evidence type="ECO:0000256" key="1">
    <source>
        <dbReference type="ARBA" id="ARBA00006642"/>
    </source>
</evidence>
<proteinExistence type="inferred from homology"/>
<dbReference type="InterPro" id="IPR023940">
    <property type="entry name" value="DHDPR_bac"/>
</dbReference>
<feature type="binding site" evidence="13">
    <location>
        <begin position="13"/>
        <end position="18"/>
    </location>
    <ligand>
        <name>NAD(+)</name>
        <dbReference type="ChEBI" id="CHEBI:57540"/>
    </ligand>
</feature>
<evidence type="ECO:0000256" key="10">
    <source>
        <dbReference type="ARBA" id="ARBA00038983"/>
    </source>
</evidence>
<dbReference type="EMBL" id="JXSL01000030">
    <property type="protein sequence ID" value="KIL97920.1"/>
    <property type="molecule type" value="Genomic_DNA"/>
</dbReference>
<dbReference type="InterPro" id="IPR022663">
    <property type="entry name" value="DapB_C"/>
</dbReference>
<comment type="catalytic activity">
    <reaction evidence="12 13">
        <text>(S)-2,3,4,5-tetrahydrodipicolinate + NAD(+) + H2O = (2S,4S)-4-hydroxy-2,3,4,5-tetrahydrodipicolinate + NADH + H(+)</text>
        <dbReference type="Rhea" id="RHEA:35323"/>
        <dbReference type="ChEBI" id="CHEBI:15377"/>
        <dbReference type="ChEBI" id="CHEBI:15378"/>
        <dbReference type="ChEBI" id="CHEBI:16845"/>
        <dbReference type="ChEBI" id="CHEBI:57540"/>
        <dbReference type="ChEBI" id="CHEBI:57945"/>
        <dbReference type="ChEBI" id="CHEBI:67139"/>
        <dbReference type="EC" id="1.17.1.8"/>
    </reaction>
</comment>
<comment type="function">
    <text evidence="13">Catalyzes the conversion of 4-hydroxy-tetrahydrodipicolinate (HTPA) to tetrahydrodipicolinate.</text>
</comment>
<keyword evidence="4 13" id="KW-0521">NADP</keyword>
<evidence type="ECO:0000256" key="5">
    <source>
        <dbReference type="ARBA" id="ARBA00022915"/>
    </source>
</evidence>
<feature type="binding site" evidence="13">
    <location>
        <begin position="103"/>
        <end position="105"/>
    </location>
    <ligand>
        <name>NAD(+)</name>
        <dbReference type="ChEBI" id="CHEBI:57540"/>
    </ligand>
</feature>
<feature type="domain" description="Dihydrodipicolinate reductase N-terminal" evidence="14">
    <location>
        <begin position="7"/>
        <end position="130"/>
    </location>
</feature>
<dbReference type="Gene3D" id="3.40.50.720">
    <property type="entry name" value="NAD(P)-binding Rossmann-like Domain"/>
    <property type="match status" value="1"/>
</dbReference>
<feature type="domain" description="Dihydrodipicolinate reductase C-terminal" evidence="15">
    <location>
        <begin position="133"/>
        <end position="269"/>
    </location>
</feature>
<feature type="active site" description="Proton donor" evidence="13">
    <location>
        <position position="164"/>
    </location>
</feature>
<dbReference type="EC" id="1.17.1.8" evidence="10 13"/>
<dbReference type="Gene3D" id="3.30.360.10">
    <property type="entry name" value="Dihydrodipicolinate Reductase, domain 2"/>
    <property type="match status" value="1"/>
</dbReference>
<dbReference type="InterPro" id="IPR036291">
    <property type="entry name" value="NAD(P)-bd_dom_sf"/>
</dbReference>
<feature type="binding site" evidence="13">
    <location>
        <position position="40"/>
    </location>
    <ligand>
        <name>NADP(+)</name>
        <dbReference type="ChEBI" id="CHEBI:58349"/>
    </ligand>
</feature>
<evidence type="ECO:0000313" key="17">
    <source>
        <dbReference type="Proteomes" id="UP000031971"/>
    </source>
</evidence>
<evidence type="ECO:0000256" key="11">
    <source>
        <dbReference type="ARBA" id="ARBA00049080"/>
    </source>
</evidence>
<evidence type="ECO:0000256" key="3">
    <source>
        <dbReference type="ARBA" id="ARBA00022605"/>
    </source>
</evidence>
<dbReference type="STRING" id="272627.CCC_00981"/>
<evidence type="ECO:0000256" key="9">
    <source>
        <dbReference type="ARBA" id="ARBA00037922"/>
    </source>
</evidence>
<dbReference type="GO" id="GO:0009089">
    <property type="term" value="P:lysine biosynthetic process via diaminopimelate"/>
    <property type="evidence" value="ECO:0007669"/>
    <property type="project" value="UniProtKB-UniRule"/>
</dbReference>
<dbReference type="Pfam" id="PF01113">
    <property type="entry name" value="DapB_N"/>
    <property type="match status" value="1"/>
</dbReference>
<keyword evidence="8 13" id="KW-0457">Lysine biosynthesis</keyword>
<dbReference type="AlphaFoldDB" id="A0A0C2YT83"/>
<dbReference type="SUPFAM" id="SSF55347">
    <property type="entry name" value="Glyceraldehyde-3-phosphate dehydrogenase-like, C-terminal domain"/>
    <property type="match status" value="1"/>
</dbReference>
<dbReference type="Proteomes" id="UP000031971">
    <property type="component" value="Unassembled WGS sequence"/>
</dbReference>
<dbReference type="GO" id="GO:0005737">
    <property type="term" value="C:cytoplasm"/>
    <property type="evidence" value="ECO:0007669"/>
    <property type="project" value="UniProtKB-SubCell"/>
</dbReference>
<sequence>MKRDQAMRIGIVGCNGRMGRMLMEAVLAAGGCTLSGGTERAGAEVLGRDLGTLLGREPVGALVGADARALFQASDAVIDFTAPAATLAHAAMAAETGKVLVVGTTGLSKDDEARLAEAAKAAPMVYAPNFSVGVNLLMALTERAAAILGEDYDIEIVEMHHRHKVDAPSGTALGLGRSAALGRQVALDSRWCKSRDGHTGARPKGEIGFATLRGGDVVGDHTVMFAAEGERVELTHKASSRTVFAKGAVRAAQWAATQSPGLYSMRDVLGL</sequence>
<dbReference type="GO" id="GO:0019877">
    <property type="term" value="P:diaminopimelate biosynthetic process"/>
    <property type="evidence" value="ECO:0007669"/>
    <property type="project" value="UniProtKB-UniRule"/>
</dbReference>
<keyword evidence="5 13" id="KW-0220">Diaminopimelate biosynthesis</keyword>
<dbReference type="InterPro" id="IPR000846">
    <property type="entry name" value="DapB_N"/>
</dbReference>
<evidence type="ECO:0000259" key="14">
    <source>
        <dbReference type="Pfam" id="PF01113"/>
    </source>
</evidence>
<accession>A0A0C2YT83</accession>
<evidence type="ECO:0000256" key="13">
    <source>
        <dbReference type="HAMAP-Rule" id="MF_00102"/>
    </source>
</evidence>
<name>A0A0C2YT83_PARME</name>
<evidence type="ECO:0000259" key="15">
    <source>
        <dbReference type="Pfam" id="PF05173"/>
    </source>
</evidence>
<dbReference type="CDD" id="cd02274">
    <property type="entry name" value="DHDPR_N"/>
    <property type="match status" value="1"/>
</dbReference>
<dbReference type="FunFam" id="3.30.360.10:FF:000004">
    <property type="entry name" value="4-hydroxy-tetrahydrodipicolinate reductase"/>
    <property type="match status" value="1"/>
</dbReference>
<feature type="binding site" evidence="13">
    <location>
        <position position="161"/>
    </location>
    <ligand>
        <name>(S)-2,3,4,5-tetrahydrodipicolinate</name>
        <dbReference type="ChEBI" id="CHEBI:16845"/>
    </ligand>
</feature>
<comment type="subunit">
    <text evidence="13">Homotetramer.</text>
</comment>
<comment type="catalytic activity">
    <reaction evidence="11 13">
        <text>(S)-2,3,4,5-tetrahydrodipicolinate + NADP(+) + H2O = (2S,4S)-4-hydroxy-2,3,4,5-tetrahydrodipicolinate + NADPH + H(+)</text>
        <dbReference type="Rhea" id="RHEA:35331"/>
        <dbReference type="ChEBI" id="CHEBI:15377"/>
        <dbReference type="ChEBI" id="CHEBI:15378"/>
        <dbReference type="ChEBI" id="CHEBI:16845"/>
        <dbReference type="ChEBI" id="CHEBI:57783"/>
        <dbReference type="ChEBI" id="CHEBI:58349"/>
        <dbReference type="ChEBI" id="CHEBI:67139"/>
        <dbReference type="EC" id="1.17.1.8"/>
    </reaction>
</comment>
<comment type="caution">
    <text evidence="16">The sequence shown here is derived from an EMBL/GenBank/DDBJ whole genome shotgun (WGS) entry which is preliminary data.</text>
</comment>
<dbReference type="SUPFAM" id="SSF51735">
    <property type="entry name" value="NAD(P)-binding Rossmann-fold domains"/>
    <property type="match status" value="1"/>
</dbReference>
<comment type="pathway">
    <text evidence="9 13">Amino-acid biosynthesis; L-lysine biosynthesis via DAP pathway; (S)-tetrahydrodipicolinate from L-aspartate: step 4/4.</text>
</comment>
<keyword evidence="3 13" id="KW-0028">Amino-acid biosynthesis</keyword>
<feature type="binding site" evidence="13">
    <location>
        <position position="39"/>
    </location>
    <ligand>
        <name>NAD(+)</name>
        <dbReference type="ChEBI" id="CHEBI:57540"/>
    </ligand>
</feature>
<comment type="similarity">
    <text evidence="1 13">Belongs to the DapB family.</text>
</comment>
<keyword evidence="7 13" id="KW-0520">NAD</keyword>
<dbReference type="Pfam" id="PF05173">
    <property type="entry name" value="DapB_C"/>
    <property type="match status" value="1"/>
</dbReference>
<evidence type="ECO:0000313" key="16">
    <source>
        <dbReference type="EMBL" id="KIL97920.1"/>
    </source>
</evidence>
<comment type="caution">
    <text evidence="13">Was originally thought to be a dihydrodipicolinate reductase (DHDPR), catalyzing the conversion of dihydrodipicolinate to tetrahydrodipicolinate. However, it was shown in E.coli that the substrate of the enzymatic reaction is not dihydrodipicolinate (DHDP) but in fact (2S,4S)-4-hydroxy-2,3,4,5-tetrahydrodipicolinic acid (HTPA), the product released by the DapA-catalyzed reaction.</text>
</comment>
<dbReference type="InterPro" id="IPR022664">
    <property type="entry name" value="DapB_N_CS"/>
</dbReference>